<dbReference type="AlphaFoldDB" id="A0A067T7R3"/>
<evidence type="ECO:0000313" key="5">
    <source>
        <dbReference type="EMBL" id="KDR75018.1"/>
    </source>
</evidence>
<comment type="similarity">
    <text evidence="1">Belongs to the CDC6/cdc18 family.</text>
</comment>
<dbReference type="GO" id="GO:0006270">
    <property type="term" value="P:DNA replication initiation"/>
    <property type="evidence" value="ECO:0007669"/>
    <property type="project" value="TreeGrafter"/>
</dbReference>
<dbReference type="InterPro" id="IPR054425">
    <property type="entry name" value="Cdc6_ORC1-like_ATPase_lid"/>
</dbReference>
<feature type="region of interest" description="Disordered" evidence="3">
    <location>
        <begin position="397"/>
        <end position="416"/>
    </location>
</feature>
<sequence length="678" mass="71860">MQTRSSVLGKRGHQDSSSPAPSMQVCEQLQTPDHTPNPKRARTTVTLLDGDGNKENIPPIKVSPLNVDTSPRGVRALRRTTTEIITPTRTRPAPRRHSSLASLLPATPSTEIFQLTISTPPPTPPTALLPLHARARALLRSTCNNSQTQIAGRETERATILEFLAPFIGASSMNEVDTYSSMFISGSPGTGKTALVNSIIRQLSTNSETDVKVVSINCMALKDVDALWERMIEDLTIGPKRKSAASKKLKARERVKSLLNALNVKCILVLDELDHITPNAQALTSIFTITEILPSQLRLIGIANTHTLTSSNTFTSSSNVRTIHFTPYTPAQLLEILQSRLSALSDNEALDLPSALKRFLPPPTLMLLTKKVAALTGDVRSLFEVLRGAIDLAVAPSAPKSSDENPLNTPPPSVTPQHILSALKAYTPASATSKASASFSTPATTSNSETVTKIRNLGLQARLALLLILLASKRLEAGLSLTSSSSPSTSPKKPSASPMKRSVSLPNPITSGPGVGIETSALHTYYTTILSRTESGIFEPVSRSEFGDLLGVLEGVGIVAMSSSLSAASGASSPAKGRKSFGRTASFGAGLSKGGAGAVGEVRLVEGVWGDEVLRGLGVTNAAAAAPALTEGLPVDAREEEVRGIWEREKSRLARDVKAHALASNVSRLNTFAGAFQD</sequence>
<reference evidence="6" key="1">
    <citation type="journal article" date="2014" name="Proc. Natl. Acad. Sci. U.S.A.">
        <title>Extensive sampling of basidiomycete genomes demonstrates inadequacy of the white-rot/brown-rot paradigm for wood decay fungi.</title>
        <authorList>
            <person name="Riley R."/>
            <person name="Salamov A.A."/>
            <person name="Brown D.W."/>
            <person name="Nagy L.G."/>
            <person name="Floudas D."/>
            <person name="Held B.W."/>
            <person name="Levasseur A."/>
            <person name="Lombard V."/>
            <person name="Morin E."/>
            <person name="Otillar R."/>
            <person name="Lindquist E.A."/>
            <person name="Sun H."/>
            <person name="LaButti K.M."/>
            <person name="Schmutz J."/>
            <person name="Jabbour D."/>
            <person name="Luo H."/>
            <person name="Baker S.E."/>
            <person name="Pisabarro A.G."/>
            <person name="Walton J.D."/>
            <person name="Blanchette R.A."/>
            <person name="Henrissat B."/>
            <person name="Martin F."/>
            <person name="Cullen D."/>
            <person name="Hibbett D.S."/>
            <person name="Grigoriev I.V."/>
        </authorList>
    </citation>
    <scope>NUCLEOTIDE SEQUENCE [LARGE SCALE GENOMIC DNA]</scope>
    <source>
        <strain evidence="6">CBS 339.88</strain>
    </source>
</reference>
<dbReference type="PANTHER" id="PTHR10763:SF26">
    <property type="entry name" value="CELL DIVISION CONTROL PROTEIN 6 HOMOLOG"/>
    <property type="match status" value="1"/>
</dbReference>
<evidence type="ECO:0000259" key="4">
    <source>
        <dbReference type="SMART" id="SM00382"/>
    </source>
</evidence>
<dbReference type="GO" id="GO:0005634">
    <property type="term" value="C:nucleus"/>
    <property type="evidence" value="ECO:0007669"/>
    <property type="project" value="TreeGrafter"/>
</dbReference>
<dbReference type="GO" id="GO:0033314">
    <property type="term" value="P:mitotic DNA replication checkpoint signaling"/>
    <property type="evidence" value="ECO:0007669"/>
    <property type="project" value="TreeGrafter"/>
</dbReference>
<dbReference type="HOGENOM" id="CLU_025750_0_0_1"/>
<accession>A0A067T7R3</accession>
<name>A0A067T7R3_GALM3</name>
<keyword evidence="2" id="KW-0235">DNA replication</keyword>
<feature type="compositionally biased region" description="Polar residues" evidence="3">
    <location>
        <begin position="15"/>
        <end position="34"/>
    </location>
</feature>
<dbReference type="PANTHER" id="PTHR10763">
    <property type="entry name" value="CELL DIVISION CONTROL PROTEIN 6-RELATED"/>
    <property type="match status" value="1"/>
</dbReference>
<feature type="region of interest" description="Disordered" evidence="3">
    <location>
        <begin position="480"/>
        <end position="510"/>
    </location>
</feature>
<evidence type="ECO:0000256" key="1">
    <source>
        <dbReference type="ARBA" id="ARBA00006184"/>
    </source>
</evidence>
<gene>
    <name evidence="5" type="ORF">GALMADRAFT_140574</name>
</gene>
<dbReference type="GO" id="GO:0003688">
    <property type="term" value="F:DNA replication origin binding"/>
    <property type="evidence" value="ECO:0007669"/>
    <property type="project" value="TreeGrafter"/>
</dbReference>
<dbReference type="SMART" id="SM00382">
    <property type="entry name" value="AAA"/>
    <property type="match status" value="1"/>
</dbReference>
<dbReference type="InterPro" id="IPR003593">
    <property type="entry name" value="AAA+_ATPase"/>
</dbReference>
<dbReference type="InterPro" id="IPR049945">
    <property type="entry name" value="AAA_22"/>
</dbReference>
<feature type="domain" description="AAA+ ATPase" evidence="4">
    <location>
        <begin position="178"/>
        <end position="324"/>
    </location>
</feature>
<evidence type="ECO:0000256" key="2">
    <source>
        <dbReference type="ARBA" id="ARBA00022705"/>
    </source>
</evidence>
<organism evidence="5 6">
    <name type="scientific">Galerina marginata (strain CBS 339.88)</name>
    <dbReference type="NCBI Taxonomy" id="685588"/>
    <lineage>
        <taxon>Eukaryota</taxon>
        <taxon>Fungi</taxon>
        <taxon>Dikarya</taxon>
        <taxon>Basidiomycota</taxon>
        <taxon>Agaricomycotina</taxon>
        <taxon>Agaricomycetes</taxon>
        <taxon>Agaricomycetidae</taxon>
        <taxon>Agaricales</taxon>
        <taxon>Agaricineae</taxon>
        <taxon>Strophariaceae</taxon>
        <taxon>Galerina</taxon>
    </lineage>
</organism>
<dbReference type="OrthoDB" id="1926878at2759"/>
<feature type="region of interest" description="Disordered" evidence="3">
    <location>
        <begin position="1"/>
        <end position="69"/>
    </location>
</feature>
<feature type="compositionally biased region" description="Low complexity" evidence="3">
    <location>
        <begin position="480"/>
        <end position="498"/>
    </location>
</feature>
<proteinExistence type="inferred from homology"/>
<dbReference type="Pfam" id="PF22606">
    <property type="entry name" value="Cdc6-ORC-like_ATPase_lid"/>
    <property type="match status" value="1"/>
</dbReference>
<dbReference type="InterPro" id="IPR027417">
    <property type="entry name" value="P-loop_NTPase"/>
</dbReference>
<dbReference type="EMBL" id="KL142381">
    <property type="protein sequence ID" value="KDR75018.1"/>
    <property type="molecule type" value="Genomic_DNA"/>
</dbReference>
<dbReference type="Pfam" id="PF13401">
    <property type="entry name" value="AAA_22"/>
    <property type="match status" value="1"/>
</dbReference>
<dbReference type="InterPro" id="IPR050311">
    <property type="entry name" value="ORC1/CDC6"/>
</dbReference>
<dbReference type="Proteomes" id="UP000027222">
    <property type="component" value="Unassembled WGS sequence"/>
</dbReference>
<dbReference type="STRING" id="685588.A0A067T7R3"/>
<evidence type="ECO:0000256" key="3">
    <source>
        <dbReference type="SAM" id="MobiDB-lite"/>
    </source>
</evidence>
<dbReference type="SUPFAM" id="SSF52540">
    <property type="entry name" value="P-loop containing nucleoside triphosphate hydrolases"/>
    <property type="match status" value="1"/>
</dbReference>
<protein>
    <recommendedName>
        <fullName evidence="4">AAA+ ATPase domain-containing protein</fullName>
    </recommendedName>
</protein>
<dbReference type="Gene3D" id="3.40.50.300">
    <property type="entry name" value="P-loop containing nucleotide triphosphate hydrolases"/>
    <property type="match status" value="1"/>
</dbReference>
<evidence type="ECO:0000313" key="6">
    <source>
        <dbReference type="Proteomes" id="UP000027222"/>
    </source>
</evidence>
<keyword evidence="6" id="KW-1185">Reference proteome</keyword>
<dbReference type="CDD" id="cd00009">
    <property type="entry name" value="AAA"/>
    <property type="match status" value="1"/>
</dbReference>
<dbReference type="GO" id="GO:0016887">
    <property type="term" value="F:ATP hydrolysis activity"/>
    <property type="evidence" value="ECO:0007669"/>
    <property type="project" value="InterPro"/>
</dbReference>